<dbReference type="AlphaFoldDB" id="N9UA66"/>
<name>N9UA66_9BACT</name>
<keyword evidence="1" id="KW-1133">Transmembrane helix</keyword>
<dbReference type="Proteomes" id="UP000013137">
    <property type="component" value="Unassembled WGS sequence"/>
</dbReference>
<gene>
    <name evidence="2" type="ORF">MALK_3940</name>
</gene>
<protein>
    <submittedName>
        <fullName evidence="2">Uncharacterized protein</fullName>
    </submittedName>
</protein>
<feature type="transmembrane region" description="Helical" evidence="1">
    <location>
        <begin position="60"/>
        <end position="76"/>
    </location>
</feature>
<dbReference type="PATRIC" id="fig|1188234.3.peg.369"/>
<dbReference type="EMBL" id="AMWK01000008">
    <property type="protein sequence ID" value="ENY53793.1"/>
    <property type="molecule type" value="Genomic_DNA"/>
</dbReference>
<evidence type="ECO:0000256" key="1">
    <source>
        <dbReference type="SAM" id="Phobius"/>
    </source>
</evidence>
<comment type="caution">
    <text evidence="2">The sequence shown here is derived from an EMBL/GenBank/DDBJ whole genome shotgun (WGS) entry which is preliminary data.</text>
</comment>
<keyword evidence="3" id="KW-1185">Reference proteome</keyword>
<keyword evidence="1" id="KW-0812">Transmembrane</keyword>
<accession>N9UA66</accession>
<feature type="transmembrane region" description="Helical" evidence="1">
    <location>
        <begin position="7"/>
        <end position="29"/>
    </location>
</feature>
<organism evidence="2 3">
    <name type="scientific">Metamycoplasma alkalescens 14918</name>
    <dbReference type="NCBI Taxonomy" id="1188234"/>
    <lineage>
        <taxon>Bacteria</taxon>
        <taxon>Bacillati</taxon>
        <taxon>Mycoplasmatota</taxon>
        <taxon>Mycoplasmoidales</taxon>
        <taxon>Metamycoplasmataceae</taxon>
        <taxon>Metamycoplasma</taxon>
    </lineage>
</organism>
<evidence type="ECO:0000313" key="2">
    <source>
        <dbReference type="EMBL" id="ENY53793.1"/>
    </source>
</evidence>
<keyword evidence="1" id="KW-0472">Membrane</keyword>
<sequence length="135" mass="15431">MIEISSSVVCLISPFNFFFSSITSVGLILKVTVTSPLWSLEVTLAINLSPSFWEFSTFRFLKFFVASFLALIALMISSDDGMPSFSLVEISPKSRFLINSLRFFYCRMLPLMELLTAIQSNLRLKEFCLIFSYYV</sequence>
<evidence type="ECO:0000313" key="3">
    <source>
        <dbReference type="Proteomes" id="UP000013137"/>
    </source>
</evidence>
<reference evidence="2 3" key="1">
    <citation type="journal article" date="2013" name="Genome Announc.">
        <title>Draft Genome Sequences of Mycoplasma alkalescens, Mycoplasma arginini, and Mycoplasma bovigenitalium, Three Species with Equivocal Pathogenic Status for Cattle.</title>
        <authorList>
            <person name="Manso-Silvan L."/>
            <person name="Tardy F."/>
            <person name="Baranowski E."/>
            <person name="Barre A."/>
            <person name="Blanchard A."/>
            <person name="Breton M."/>
            <person name="Couture C."/>
            <person name="Citti C."/>
            <person name="Dordet-Frisoni E."/>
            <person name="Dupuy V."/>
            <person name="Gaurivaud P."/>
            <person name="Jacob D."/>
            <person name="Lemaitre C."/>
            <person name="Nikolski M."/>
            <person name="Nouvel L.X."/>
            <person name="Poumarat F."/>
            <person name="Thebault P."/>
            <person name="Theil S."/>
            <person name="Thiaucourt F."/>
            <person name="Sirand-Pugnet P."/>
        </authorList>
    </citation>
    <scope>NUCLEOTIDE SEQUENCE [LARGE SCALE GENOMIC DNA]</scope>
    <source>
        <strain evidence="2 3">14918</strain>
    </source>
</reference>
<proteinExistence type="predicted"/>